<proteinExistence type="inferred from homology"/>
<dbReference type="AlphaFoldDB" id="A0A916RSR0"/>
<evidence type="ECO:0000256" key="1">
    <source>
        <dbReference type="ARBA" id="ARBA00009764"/>
    </source>
</evidence>
<comment type="subunit">
    <text evidence="2 5">Homopentamer.</text>
</comment>
<gene>
    <name evidence="8" type="primary">fliD</name>
    <name evidence="8" type="ORF">GCM10008025_08830</name>
</gene>
<dbReference type="Proteomes" id="UP000613512">
    <property type="component" value="Unassembled WGS sequence"/>
</dbReference>
<evidence type="ECO:0000313" key="8">
    <source>
        <dbReference type="EMBL" id="GGA67215.1"/>
    </source>
</evidence>
<accession>A0A916RSR0</accession>
<dbReference type="GO" id="GO:0009421">
    <property type="term" value="C:bacterial-type flagellum filament cap"/>
    <property type="evidence" value="ECO:0007669"/>
    <property type="project" value="InterPro"/>
</dbReference>
<dbReference type="InterPro" id="IPR010809">
    <property type="entry name" value="FliD_C"/>
</dbReference>
<comment type="function">
    <text evidence="5">Required for morphogenesis and for the elongation of the flagellar filament by facilitating polymerization of the flagellin monomers at the tip of growing filament. Forms a capping structure, which prevents flagellin subunits (transported through the central channel of the flagellum) from leaking out without polymerization at the distal end.</text>
</comment>
<feature type="domain" description="Flagellar hook-associated protein 2 C-terminal" evidence="7">
    <location>
        <begin position="239"/>
        <end position="501"/>
    </location>
</feature>
<feature type="domain" description="Flagellar hook-associated protein 2 N-terminal" evidence="6">
    <location>
        <begin position="10"/>
        <end position="106"/>
    </location>
</feature>
<dbReference type="RefSeq" id="WP_229740647.1">
    <property type="nucleotide sequence ID" value="NZ_BMEY01000003.1"/>
</dbReference>
<keyword evidence="8" id="KW-0966">Cell projection</keyword>
<keyword evidence="4 5" id="KW-0975">Bacterial flagellum</keyword>
<keyword evidence="8" id="KW-0969">Cilium</keyword>
<reference evidence="8" key="1">
    <citation type="journal article" date="2014" name="Int. J. Syst. Evol. Microbiol.">
        <title>Complete genome sequence of Corynebacterium casei LMG S-19264T (=DSM 44701T), isolated from a smear-ripened cheese.</title>
        <authorList>
            <consortium name="US DOE Joint Genome Institute (JGI-PGF)"/>
            <person name="Walter F."/>
            <person name="Albersmeier A."/>
            <person name="Kalinowski J."/>
            <person name="Ruckert C."/>
        </authorList>
    </citation>
    <scope>NUCLEOTIDE SEQUENCE</scope>
    <source>
        <strain evidence="8">CGMCC 1.12408</strain>
    </source>
</reference>
<reference evidence="8" key="2">
    <citation type="submission" date="2020-09" db="EMBL/GenBank/DDBJ databases">
        <authorList>
            <person name="Sun Q."/>
            <person name="Zhou Y."/>
        </authorList>
    </citation>
    <scope>NUCLEOTIDE SEQUENCE</scope>
    <source>
        <strain evidence="8">CGMCC 1.12408</strain>
    </source>
</reference>
<keyword evidence="8" id="KW-0282">Flagellum</keyword>
<evidence type="ECO:0000256" key="5">
    <source>
        <dbReference type="RuleBase" id="RU362066"/>
    </source>
</evidence>
<comment type="similarity">
    <text evidence="1 5">Belongs to the FliD family.</text>
</comment>
<comment type="subcellular location">
    <subcellularLocation>
        <location evidence="5">Secreted</location>
    </subcellularLocation>
    <subcellularLocation>
        <location evidence="5">Bacterial flagellum</location>
    </subcellularLocation>
</comment>
<dbReference type="GO" id="GO:0071973">
    <property type="term" value="P:bacterial-type flagellum-dependent cell motility"/>
    <property type="evidence" value="ECO:0007669"/>
    <property type="project" value="TreeGrafter"/>
</dbReference>
<keyword evidence="9" id="KW-1185">Reference proteome</keyword>
<evidence type="ECO:0000256" key="2">
    <source>
        <dbReference type="ARBA" id="ARBA00011255"/>
    </source>
</evidence>
<dbReference type="GO" id="GO:0007155">
    <property type="term" value="P:cell adhesion"/>
    <property type="evidence" value="ECO:0007669"/>
    <property type="project" value="InterPro"/>
</dbReference>
<dbReference type="Pfam" id="PF07195">
    <property type="entry name" value="FliD_C"/>
    <property type="match status" value="1"/>
</dbReference>
<dbReference type="NCBIfam" id="NF005833">
    <property type="entry name" value="PRK07737.1"/>
    <property type="match status" value="1"/>
</dbReference>
<sequence length="513" mass="57864">MSMRIGGLASGINTDEIIQKLMSAERMPLERMEQDRTLLEWQRDGYREIYQKFFEMDNNLMLDMKLSRTYQSKTVNSSNSNVVTATANPSTMDGSYNITVEQLATTAINRSTSSIVAGNAPFDPNKPMVDQLDLFANTIDSSNITGPFTFSTFNENGEAVEHTFTIGENDSLNDVLKQISDADNNVRAFYDSTAKTVIIESTRTGNFNKEGQGEIVFNETDNAFFTNVLNLSTANEKGGTDAKFTYNGLEFTSKENTYEFSGLKLELKGVSKVGESTNLSVTNNVDGAFDSIMEFVDKYNEIVEMINKTQTEERYRDYKPLTKAQKDEMDEKQIELWEEKAKSGILRGDNILTSGAFNLRQTWYSTVQTGGEITSLTQIGITTTSDFRNGGKLEVNEDKLKEALRDNPEEVYKLFSNATDDKDDPSRGIIDRLDDSINSIMKQMEERAGKTTSTLDNYTLGKRIKDLNTRITDFEDRLTRIESRYWKQFSAMEKAISQMNAQSTQLFSQFGGM</sequence>
<dbReference type="Pfam" id="PF02465">
    <property type="entry name" value="FliD_N"/>
    <property type="match status" value="1"/>
</dbReference>
<dbReference type="PANTHER" id="PTHR30288:SF0">
    <property type="entry name" value="FLAGELLAR HOOK-ASSOCIATED PROTEIN 2"/>
    <property type="match status" value="1"/>
</dbReference>
<keyword evidence="5" id="KW-0964">Secreted</keyword>
<evidence type="ECO:0000256" key="3">
    <source>
        <dbReference type="ARBA" id="ARBA00023054"/>
    </source>
</evidence>
<organism evidence="8 9">
    <name type="scientific">Ornithinibacillus halotolerans</name>
    <dbReference type="NCBI Taxonomy" id="1274357"/>
    <lineage>
        <taxon>Bacteria</taxon>
        <taxon>Bacillati</taxon>
        <taxon>Bacillota</taxon>
        <taxon>Bacilli</taxon>
        <taxon>Bacillales</taxon>
        <taxon>Bacillaceae</taxon>
        <taxon>Ornithinibacillus</taxon>
    </lineage>
</organism>
<dbReference type="EMBL" id="BMEY01000003">
    <property type="protein sequence ID" value="GGA67215.1"/>
    <property type="molecule type" value="Genomic_DNA"/>
</dbReference>
<dbReference type="PANTHER" id="PTHR30288">
    <property type="entry name" value="FLAGELLAR CAP/ASSEMBLY PROTEIN FLID"/>
    <property type="match status" value="1"/>
</dbReference>
<evidence type="ECO:0000259" key="7">
    <source>
        <dbReference type="Pfam" id="PF07195"/>
    </source>
</evidence>
<dbReference type="GO" id="GO:0005576">
    <property type="term" value="C:extracellular region"/>
    <property type="evidence" value="ECO:0007669"/>
    <property type="project" value="UniProtKB-SubCell"/>
</dbReference>
<dbReference type="InterPro" id="IPR040026">
    <property type="entry name" value="FliD"/>
</dbReference>
<keyword evidence="3" id="KW-0175">Coiled coil</keyword>
<evidence type="ECO:0000259" key="6">
    <source>
        <dbReference type="Pfam" id="PF02465"/>
    </source>
</evidence>
<dbReference type="GO" id="GO:0009424">
    <property type="term" value="C:bacterial-type flagellum hook"/>
    <property type="evidence" value="ECO:0007669"/>
    <property type="project" value="UniProtKB-UniRule"/>
</dbReference>
<evidence type="ECO:0000313" key="9">
    <source>
        <dbReference type="Proteomes" id="UP000613512"/>
    </source>
</evidence>
<name>A0A916RSR0_9BACI</name>
<comment type="caution">
    <text evidence="8">The sequence shown here is derived from an EMBL/GenBank/DDBJ whole genome shotgun (WGS) entry which is preliminary data.</text>
</comment>
<dbReference type="InterPro" id="IPR003481">
    <property type="entry name" value="FliD_N"/>
</dbReference>
<protein>
    <recommendedName>
        <fullName evidence="5">Flagellar hook-associated protein 2</fullName>
        <shortName evidence="5">HAP2</shortName>
    </recommendedName>
    <alternativeName>
        <fullName evidence="5">Flagellar cap protein</fullName>
    </alternativeName>
</protein>
<evidence type="ECO:0000256" key="4">
    <source>
        <dbReference type="ARBA" id="ARBA00023143"/>
    </source>
</evidence>